<proteinExistence type="inferred from homology"/>
<evidence type="ECO:0000256" key="6">
    <source>
        <dbReference type="ARBA" id="ARBA00023125"/>
    </source>
</evidence>
<evidence type="ECO:0000256" key="5">
    <source>
        <dbReference type="ARBA" id="ARBA00022840"/>
    </source>
</evidence>
<dbReference type="GO" id="GO:0000723">
    <property type="term" value="P:telomere maintenance"/>
    <property type="evidence" value="ECO:0007669"/>
    <property type="project" value="InterPro"/>
</dbReference>
<dbReference type="GO" id="GO:0043139">
    <property type="term" value="F:5'-3' DNA helicase activity"/>
    <property type="evidence" value="ECO:0007669"/>
    <property type="project" value="UniProtKB-EC"/>
</dbReference>
<comment type="caution">
    <text evidence="12">The sequence shown here is derived from an EMBL/GenBank/DDBJ whole genome shotgun (WGS) entry which is preliminary data.</text>
</comment>
<evidence type="ECO:0000313" key="13">
    <source>
        <dbReference type="Proteomes" id="UP001141806"/>
    </source>
</evidence>
<sequence length="472" mass="52287">MKFVFSVIITWLMQFVFPVVRFFYRGVTLATCLRSFSSSSRKKPSTTWTPTRKAAEELNSRAAMGAVIARSLPLTEQQAQVLEAIAVGESVFITGSAGTGKTILLKHVIDMLTHIHGSKHVFVTASTGVAACALNGMTLHSFAGIGLGTGDQETLLLTAASKKSISRRWRRAKALVIDEGIRRGLNDREHLQLLNTRLVESEPGPLVIRLFPRKQDVQRVNDKRLRSLGGDIYTYTALDIGQDPWKRQLKLGVAPDELELCLEARVMLLKNLDPKCGLVNGATGTVVGFQKPKEVMVTDISDSGLLPIVEFDSGLEMVIHPDRWEVKEGETVFATRMQLPLILAWALSIHKCQGMTLDCLHTDLSRAFGCGMVYVALSRVRSLDGLHLSGFSPSKIKAHPKVLEFYQNLFGFRGRRRRKQHQGFLQAVSASSLDHFLNWQVGNMNQGFSPPFPPLGFSSFHVPSVMEKCTSI</sequence>
<dbReference type="InterPro" id="IPR051055">
    <property type="entry name" value="PIF1_helicase"/>
</dbReference>
<dbReference type="AlphaFoldDB" id="A0A9Q0GM22"/>
<keyword evidence="4 9" id="KW-0347">Helicase</keyword>
<evidence type="ECO:0000259" key="11">
    <source>
        <dbReference type="Pfam" id="PF21530"/>
    </source>
</evidence>
<dbReference type="GO" id="GO:0005524">
    <property type="term" value="F:ATP binding"/>
    <property type="evidence" value="ECO:0007669"/>
    <property type="project" value="UniProtKB-KW"/>
</dbReference>
<evidence type="ECO:0000256" key="8">
    <source>
        <dbReference type="ARBA" id="ARBA00023235"/>
    </source>
</evidence>
<keyword evidence="1 9" id="KW-0547">Nucleotide-binding</keyword>
<organism evidence="12 13">
    <name type="scientific">Protea cynaroides</name>
    <dbReference type="NCBI Taxonomy" id="273540"/>
    <lineage>
        <taxon>Eukaryota</taxon>
        <taxon>Viridiplantae</taxon>
        <taxon>Streptophyta</taxon>
        <taxon>Embryophyta</taxon>
        <taxon>Tracheophyta</taxon>
        <taxon>Spermatophyta</taxon>
        <taxon>Magnoliopsida</taxon>
        <taxon>Proteales</taxon>
        <taxon>Proteaceae</taxon>
        <taxon>Protea</taxon>
    </lineage>
</organism>
<dbReference type="PANTHER" id="PTHR47642:SF5">
    <property type="entry name" value="ATP-DEPENDENT DNA HELICASE"/>
    <property type="match status" value="1"/>
</dbReference>
<comment type="similarity">
    <text evidence="9">Belongs to the helicase family.</text>
</comment>
<comment type="cofactor">
    <cofactor evidence="9">
        <name>Mg(2+)</name>
        <dbReference type="ChEBI" id="CHEBI:18420"/>
    </cofactor>
</comment>
<dbReference type="GO" id="GO:0016787">
    <property type="term" value="F:hydrolase activity"/>
    <property type="evidence" value="ECO:0007669"/>
    <property type="project" value="UniProtKB-KW"/>
</dbReference>
<evidence type="ECO:0000256" key="2">
    <source>
        <dbReference type="ARBA" id="ARBA00022763"/>
    </source>
</evidence>
<accession>A0A9Q0GM22</accession>
<keyword evidence="3 9" id="KW-0378">Hydrolase</keyword>
<gene>
    <name evidence="12" type="ORF">NE237_026975</name>
</gene>
<dbReference type="Proteomes" id="UP001141806">
    <property type="component" value="Unassembled WGS sequence"/>
</dbReference>
<keyword evidence="8" id="KW-0413">Isomerase</keyword>
<dbReference type="Pfam" id="PF21530">
    <property type="entry name" value="Pif1_2B_dom"/>
    <property type="match status" value="1"/>
</dbReference>
<keyword evidence="7 9" id="KW-0234">DNA repair</keyword>
<dbReference type="OrthoDB" id="272985at2759"/>
<evidence type="ECO:0000256" key="4">
    <source>
        <dbReference type="ARBA" id="ARBA00022806"/>
    </source>
</evidence>
<dbReference type="InterPro" id="IPR049163">
    <property type="entry name" value="Pif1-like_2B_dom"/>
</dbReference>
<dbReference type="GO" id="GO:0006281">
    <property type="term" value="P:DNA repair"/>
    <property type="evidence" value="ECO:0007669"/>
    <property type="project" value="UniProtKB-KW"/>
</dbReference>
<dbReference type="SUPFAM" id="SSF52540">
    <property type="entry name" value="P-loop containing nucleoside triphosphate hydrolases"/>
    <property type="match status" value="2"/>
</dbReference>
<evidence type="ECO:0000259" key="10">
    <source>
        <dbReference type="Pfam" id="PF05970"/>
    </source>
</evidence>
<reference evidence="12" key="1">
    <citation type="journal article" date="2023" name="Plant J.">
        <title>The genome of the king protea, Protea cynaroides.</title>
        <authorList>
            <person name="Chang J."/>
            <person name="Duong T.A."/>
            <person name="Schoeman C."/>
            <person name="Ma X."/>
            <person name="Roodt D."/>
            <person name="Barker N."/>
            <person name="Li Z."/>
            <person name="Van de Peer Y."/>
            <person name="Mizrachi E."/>
        </authorList>
    </citation>
    <scope>NUCLEOTIDE SEQUENCE</scope>
    <source>
        <tissue evidence="12">Young leaves</tissue>
    </source>
</reference>
<keyword evidence="6" id="KW-0238">DNA-binding</keyword>
<dbReference type="EC" id="5.6.2.3" evidence="9"/>
<protein>
    <recommendedName>
        <fullName evidence="9">ATP-dependent DNA helicase</fullName>
        <ecNumber evidence="9">5.6.2.3</ecNumber>
    </recommendedName>
</protein>
<keyword evidence="9" id="KW-0233">DNA recombination</keyword>
<keyword evidence="13" id="KW-1185">Reference proteome</keyword>
<evidence type="ECO:0000313" key="12">
    <source>
        <dbReference type="EMBL" id="KAJ4950143.1"/>
    </source>
</evidence>
<name>A0A9Q0GM22_9MAGN</name>
<keyword evidence="5 9" id="KW-0067">ATP-binding</keyword>
<dbReference type="EMBL" id="JAMYWD010000012">
    <property type="protein sequence ID" value="KAJ4950143.1"/>
    <property type="molecule type" value="Genomic_DNA"/>
</dbReference>
<dbReference type="CDD" id="cd18809">
    <property type="entry name" value="SF1_C_RecD"/>
    <property type="match status" value="1"/>
</dbReference>
<dbReference type="InterPro" id="IPR010285">
    <property type="entry name" value="DNA_helicase_pif1-like_DEAD"/>
</dbReference>
<evidence type="ECO:0000256" key="9">
    <source>
        <dbReference type="RuleBase" id="RU363044"/>
    </source>
</evidence>
<feature type="domain" description="DNA helicase Pif1-like DEAD-box helicase" evidence="10">
    <location>
        <begin position="74"/>
        <end position="180"/>
    </location>
</feature>
<dbReference type="PANTHER" id="PTHR47642">
    <property type="entry name" value="ATP-DEPENDENT DNA HELICASE"/>
    <property type="match status" value="1"/>
</dbReference>
<comment type="catalytic activity">
    <reaction evidence="9">
        <text>ATP + H2O = ADP + phosphate + H(+)</text>
        <dbReference type="Rhea" id="RHEA:13065"/>
        <dbReference type="ChEBI" id="CHEBI:15377"/>
        <dbReference type="ChEBI" id="CHEBI:15378"/>
        <dbReference type="ChEBI" id="CHEBI:30616"/>
        <dbReference type="ChEBI" id="CHEBI:43474"/>
        <dbReference type="ChEBI" id="CHEBI:456216"/>
        <dbReference type="EC" id="5.6.2.3"/>
    </reaction>
</comment>
<evidence type="ECO:0000256" key="1">
    <source>
        <dbReference type="ARBA" id="ARBA00022741"/>
    </source>
</evidence>
<dbReference type="Pfam" id="PF05970">
    <property type="entry name" value="PIF1"/>
    <property type="match status" value="1"/>
</dbReference>
<evidence type="ECO:0000256" key="7">
    <source>
        <dbReference type="ARBA" id="ARBA00023204"/>
    </source>
</evidence>
<feature type="domain" description="DNA helicase Pif1-like 2B" evidence="11">
    <location>
        <begin position="252"/>
        <end position="289"/>
    </location>
</feature>
<dbReference type="Gene3D" id="3.40.50.300">
    <property type="entry name" value="P-loop containing nucleotide triphosphate hydrolases"/>
    <property type="match status" value="1"/>
</dbReference>
<evidence type="ECO:0000256" key="3">
    <source>
        <dbReference type="ARBA" id="ARBA00022801"/>
    </source>
</evidence>
<keyword evidence="2 9" id="KW-0227">DNA damage</keyword>
<dbReference type="InterPro" id="IPR027417">
    <property type="entry name" value="P-loop_NTPase"/>
</dbReference>
<dbReference type="GO" id="GO:0006310">
    <property type="term" value="P:DNA recombination"/>
    <property type="evidence" value="ECO:0007669"/>
    <property type="project" value="UniProtKB-KW"/>
</dbReference>